<feature type="non-terminal residue" evidence="1">
    <location>
        <position position="64"/>
    </location>
</feature>
<dbReference type="EMBL" id="UINC01026855">
    <property type="protein sequence ID" value="SVB05059.1"/>
    <property type="molecule type" value="Genomic_DNA"/>
</dbReference>
<accession>A0A382AUE6</accession>
<name>A0A382AUE6_9ZZZZ</name>
<protein>
    <submittedName>
        <fullName evidence="1">Uncharacterized protein</fullName>
    </submittedName>
</protein>
<gene>
    <name evidence="1" type="ORF">METZ01_LOCUS157913</name>
</gene>
<evidence type="ECO:0000313" key="1">
    <source>
        <dbReference type="EMBL" id="SVB05059.1"/>
    </source>
</evidence>
<organism evidence="1">
    <name type="scientific">marine metagenome</name>
    <dbReference type="NCBI Taxonomy" id="408172"/>
    <lineage>
        <taxon>unclassified sequences</taxon>
        <taxon>metagenomes</taxon>
        <taxon>ecological metagenomes</taxon>
    </lineage>
</organism>
<proteinExistence type="predicted"/>
<sequence length="64" mass="6468">MFTTIYQNSLMFRVLSIALIFVMLSATSLPLGYGAISVHRVAAQDMGGGDMGGGDPGGGDMGGG</sequence>
<reference evidence="1" key="1">
    <citation type="submission" date="2018-05" db="EMBL/GenBank/DDBJ databases">
        <authorList>
            <person name="Lanie J.A."/>
            <person name="Ng W.-L."/>
            <person name="Kazmierczak K.M."/>
            <person name="Andrzejewski T.M."/>
            <person name="Davidsen T.M."/>
            <person name="Wayne K.J."/>
            <person name="Tettelin H."/>
            <person name="Glass J.I."/>
            <person name="Rusch D."/>
            <person name="Podicherti R."/>
            <person name="Tsui H.-C.T."/>
            <person name="Winkler M.E."/>
        </authorList>
    </citation>
    <scope>NUCLEOTIDE SEQUENCE</scope>
</reference>
<dbReference type="AlphaFoldDB" id="A0A382AUE6"/>